<dbReference type="Gene3D" id="2.50.20.10">
    <property type="entry name" value="Lipoprotein localisation LolA/LolB/LppX"/>
    <property type="match status" value="1"/>
</dbReference>
<dbReference type="InterPro" id="IPR052944">
    <property type="entry name" value="Sporulation_related"/>
</dbReference>
<comment type="caution">
    <text evidence="2">The sequence shown here is derived from an EMBL/GenBank/DDBJ whole genome shotgun (WGS) entry which is preliminary data.</text>
</comment>
<feature type="chain" id="PRO_5038392688" evidence="1">
    <location>
        <begin position="21"/>
        <end position="340"/>
    </location>
</feature>
<reference evidence="2 3" key="1">
    <citation type="submission" date="2020-12" db="EMBL/GenBank/DDBJ databases">
        <title>WGS of Thermoactinomyces spp.</title>
        <authorList>
            <person name="Cheng K."/>
        </authorList>
    </citation>
    <scope>NUCLEOTIDE SEQUENCE [LARGE SCALE GENOMIC DNA]</scope>
    <source>
        <strain evidence="3">CICC 10671\DSM 43846</strain>
    </source>
</reference>
<keyword evidence="3" id="KW-1185">Reference proteome</keyword>
<dbReference type="PANTHER" id="PTHR37507">
    <property type="entry name" value="SPORULATION PROTEIN YDCC"/>
    <property type="match status" value="1"/>
</dbReference>
<dbReference type="AlphaFoldDB" id="A0A8I1AFE2"/>
<name>A0A8I1AFE2_THEIN</name>
<dbReference type="PANTHER" id="PTHR37507:SF2">
    <property type="entry name" value="SPORULATION PROTEIN YDCC"/>
    <property type="match status" value="1"/>
</dbReference>
<gene>
    <name evidence="2" type="ORF">I8U20_12210</name>
</gene>
<proteinExistence type="predicted"/>
<dbReference type="Proteomes" id="UP000633619">
    <property type="component" value="Unassembled WGS sequence"/>
</dbReference>
<sequence length="340" mass="39094">MCRKKPFLCFCICLMLLAVAGCGVKDEQDVVSELAQRTEKMESYISHGKMTILTSSEPQVYDIEVWYKKPSFYRVSIKNVKKNITQIILRNDEGVFVLTPHLKKSFRFQSDWPQTNGQIYLYQSIIQSIIDDEERMFQAEKKTYQLEVSAKYPFNQEAAKQKIWLDSKLLPTRLEVLSEQNQKLMQVQFDRFQLDASFDDDAFDTERNMKDLPSAEKQVVAPADPEKNELASVLPGYIPEKSHLVSEQTIQTPDGPVQIMRFQGEKSFTLTQRKPQAVATSLPLMGKPVELKSAIGVLLEFGEMKRLAWTYQGMEFEMIGKLAEEEMVKIANSTFDQLVK</sequence>
<evidence type="ECO:0000256" key="1">
    <source>
        <dbReference type="SAM" id="SignalP"/>
    </source>
</evidence>
<dbReference type="PROSITE" id="PS51257">
    <property type="entry name" value="PROKAR_LIPOPROTEIN"/>
    <property type="match status" value="1"/>
</dbReference>
<evidence type="ECO:0000313" key="3">
    <source>
        <dbReference type="Proteomes" id="UP000633619"/>
    </source>
</evidence>
<organism evidence="2 3">
    <name type="scientific">Thermoactinomyces intermedius</name>
    <dbReference type="NCBI Taxonomy" id="2024"/>
    <lineage>
        <taxon>Bacteria</taxon>
        <taxon>Bacillati</taxon>
        <taxon>Bacillota</taxon>
        <taxon>Bacilli</taxon>
        <taxon>Bacillales</taxon>
        <taxon>Thermoactinomycetaceae</taxon>
        <taxon>Thermoactinomyces</taxon>
    </lineage>
</organism>
<accession>A0A8I1AFE2</accession>
<dbReference type="EMBL" id="JAECVW010000009">
    <property type="protein sequence ID" value="MBH8596080.1"/>
    <property type="molecule type" value="Genomic_DNA"/>
</dbReference>
<dbReference type="InterPro" id="IPR029046">
    <property type="entry name" value="LolA/LolB/LppX"/>
</dbReference>
<keyword evidence="1" id="KW-0732">Signal</keyword>
<feature type="signal peptide" evidence="1">
    <location>
        <begin position="1"/>
        <end position="20"/>
    </location>
</feature>
<dbReference type="RefSeq" id="WP_181732758.1">
    <property type="nucleotide sequence ID" value="NZ_JACEIR010000011.1"/>
</dbReference>
<protein>
    <submittedName>
        <fullName evidence="2">Outer membrane lipoprotein carrier protein LolA</fullName>
    </submittedName>
</protein>
<evidence type="ECO:0000313" key="2">
    <source>
        <dbReference type="EMBL" id="MBH8596080.1"/>
    </source>
</evidence>
<keyword evidence="2" id="KW-0449">Lipoprotein</keyword>
<dbReference type="SUPFAM" id="SSF89392">
    <property type="entry name" value="Prokaryotic lipoproteins and lipoprotein localization factors"/>
    <property type="match status" value="1"/>
</dbReference>